<evidence type="ECO:0000256" key="2">
    <source>
        <dbReference type="SAM" id="SignalP"/>
    </source>
</evidence>
<keyword evidence="2" id="KW-0732">Signal</keyword>
<protein>
    <submittedName>
        <fullName evidence="3">Uncharacterized protein</fullName>
    </submittedName>
</protein>
<dbReference type="SUPFAM" id="SSF50386">
    <property type="entry name" value="STI-like"/>
    <property type="match status" value="1"/>
</dbReference>
<dbReference type="SMART" id="SM00452">
    <property type="entry name" value="STI"/>
    <property type="match status" value="1"/>
</dbReference>
<dbReference type="Gramene" id="mRNA:HanXRQr2_Chr14g0661681">
    <property type="protein sequence ID" value="CDS:HanXRQr2_Chr14g0661681.1"/>
    <property type="gene ID" value="HanXRQr2_Chr14g0661681"/>
</dbReference>
<evidence type="ECO:0000313" key="4">
    <source>
        <dbReference type="Proteomes" id="UP000215914"/>
    </source>
</evidence>
<feature type="signal peptide" evidence="2">
    <location>
        <begin position="1"/>
        <end position="19"/>
    </location>
</feature>
<evidence type="ECO:0000313" key="3">
    <source>
        <dbReference type="EMBL" id="KAF5770645.1"/>
    </source>
</evidence>
<dbReference type="GO" id="GO:0004866">
    <property type="term" value="F:endopeptidase inhibitor activity"/>
    <property type="evidence" value="ECO:0007669"/>
    <property type="project" value="InterPro"/>
</dbReference>
<dbReference type="InterPro" id="IPR002160">
    <property type="entry name" value="Prot_inh_Kunz-lg"/>
</dbReference>
<reference evidence="3" key="2">
    <citation type="submission" date="2020-06" db="EMBL/GenBank/DDBJ databases">
        <title>Helianthus annuus Genome sequencing and assembly Release 2.</title>
        <authorList>
            <person name="Gouzy J."/>
            <person name="Langlade N."/>
            <person name="Munos S."/>
        </authorList>
    </citation>
    <scope>NUCLEOTIDE SEQUENCE</scope>
    <source>
        <tissue evidence="3">Leaves</tissue>
    </source>
</reference>
<reference evidence="3" key="1">
    <citation type="journal article" date="2017" name="Nature">
        <title>The sunflower genome provides insights into oil metabolism, flowering and Asterid evolution.</title>
        <authorList>
            <person name="Badouin H."/>
            <person name="Gouzy J."/>
            <person name="Grassa C.J."/>
            <person name="Murat F."/>
            <person name="Staton S.E."/>
            <person name="Cottret L."/>
            <person name="Lelandais-Briere C."/>
            <person name="Owens G.L."/>
            <person name="Carrere S."/>
            <person name="Mayjonade B."/>
            <person name="Legrand L."/>
            <person name="Gill N."/>
            <person name="Kane N.C."/>
            <person name="Bowers J.E."/>
            <person name="Hubner S."/>
            <person name="Bellec A."/>
            <person name="Berard A."/>
            <person name="Berges H."/>
            <person name="Blanchet N."/>
            <person name="Boniface M.C."/>
            <person name="Brunel D."/>
            <person name="Catrice O."/>
            <person name="Chaidir N."/>
            <person name="Claudel C."/>
            <person name="Donnadieu C."/>
            <person name="Faraut T."/>
            <person name="Fievet G."/>
            <person name="Helmstetter N."/>
            <person name="King M."/>
            <person name="Knapp S.J."/>
            <person name="Lai Z."/>
            <person name="Le Paslier M.C."/>
            <person name="Lippi Y."/>
            <person name="Lorenzon L."/>
            <person name="Mandel J.R."/>
            <person name="Marage G."/>
            <person name="Marchand G."/>
            <person name="Marquand E."/>
            <person name="Bret-Mestries E."/>
            <person name="Morien E."/>
            <person name="Nambeesan S."/>
            <person name="Nguyen T."/>
            <person name="Pegot-Espagnet P."/>
            <person name="Pouilly N."/>
            <person name="Raftis F."/>
            <person name="Sallet E."/>
            <person name="Schiex T."/>
            <person name="Thomas J."/>
            <person name="Vandecasteele C."/>
            <person name="Vares D."/>
            <person name="Vear F."/>
            <person name="Vautrin S."/>
            <person name="Crespi M."/>
            <person name="Mangin B."/>
            <person name="Burke J.M."/>
            <person name="Salse J."/>
            <person name="Munos S."/>
            <person name="Vincourt P."/>
            <person name="Rieseberg L.H."/>
            <person name="Langlade N.B."/>
        </authorList>
    </citation>
    <scope>NUCLEOTIDE SEQUENCE</scope>
    <source>
        <tissue evidence="3">Leaves</tissue>
    </source>
</reference>
<evidence type="ECO:0000256" key="1">
    <source>
        <dbReference type="ARBA" id="ARBA00005440"/>
    </source>
</evidence>
<organism evidence="3 4">
    <name type="scientific">Helianthus annuus</name>
    <name type="common">Common sunflower</name>
    <dbReference type="NCBI Taxonomy" id="4232"/>
    <lineage>
        <taxon>Eukaryota</taxon>
        <taxon>Viridiplantae</taxon>
        <taxon>Streptophyta</taxon>
        <taxon>Embryophyta</taxon>
        <taxon>Tracheophyta</taxon>
        <taxon>Spermatophyta</taxon>
        <taxon>Magnoliopsida</taxon>
        <taxon>eudicotyledons</taxon>
        <taxon>Gunneridae</taxon>
        <taxon>Pentapetalae</taxon>
        <taxon>asterids</taxon>
        <taxon>campanulids</taxon>
        <taxon>Asterales</taxon>
        <taxon>Asteraceae</taxon>
        <taxon>Asteroideae</taxon>
        <taxon>Heliantheae alliance</taxon>
        <taxon>Heliantheae</taxon>
        <taxon>Helianthus</taxon>
    </lineage>
</organism>
<feature type="chain" id="PRO_5039904125" evidence="2">
    <location>
        <begin position="20"/>
        <end position="215"/>
    </location>
</feature>
<proteinExistence type="inferred from homology"/>
<dbReference type="PRINTS" id="PR00291">
    <property type="entry name" value="KUNITZINHBTR"/>
</dbReference>
<dbReference type="PANTHER" id="PTHR33107">
    <property type="entry name" value="KUNITZ TRYPSIN INHIBITOR 2"/>
    <property type="match status" value="1"/>
</dbReference>
<gene>
    <name evidence="3" type="ORF">HanXRQr2_Chr14g0661681</name>
</gene>
<comment type="similarity">
    <text evidence="1">Belongs to the protease inhibitor I3 (leguminous Kunitz-type inhibitor) family.</text>
</comment>
<accession>A0A9K3ECG0</accession>
<dbReference type="Proteomes" id="UP000215914">
    <property type="component" value="Unassembled WGS sequence"/>
</dbReference>
<dbReference type="PANTHER" id="PTHR33107:SF88">
    <property type="entry name" value="PROTEINASE INHIBITOR I3"/>
    <property type="match status" value="1"/>
</dbReference>
<dbReference type="EMBL" id="MNCJ02000329">
    <property type="protein sequence ID" value="KAF5770645.1"/>
    <property type="molecule type" value="Genomic_DNA"/>
</dbReference>
<dbReference type="CDD" id="cd00178">
    <property type="entry name" value="beta-trefoil_STI"/>
    <property type="match status" value="1"/>
</dbReference>
<keyword evidence="4" id="KW-1185">Reference proteome</keyword>
<name>A0A9K3ECG0_HELAN</name>
<comment type="caution">
    <text evidence="3">The sequence shown here is derived from an EMBL/GenBank/DDBJ whole genome shotgun (WGS) entry which is preliminary data.</text>
</comment>
<dbReference type="Pfam" id="PF00197">
    <property type="entry name" value="Kunitz_legume"/>
    <property type="match status" value="1"/>
</dbReference>
<dbReference type="InterPro" id="IPR011065">
    <property type="entry name" value="Kunitz_inhibitor_STI-like_sf"/>
</dbReference>
<sequence length="215" mass="23892">MKPPLLLSYVVFLIITTQSIPSTTGAKDFIYDVKGKKVLNDAPYSIGPVIWAKGGGIKLTDTKNNKKVCPSYVVQDPAEVNKGGEFLFTLISDDEKREKYLQTSRTLGIDSGRPKNGSCEKWTFWQIADPDAKPPSNLVTTGGTFEEDVSCFQIVDYPKPTSPKVHSYMLQHCPYYCGGTPPVRCYNVSLYEDKGTRHLSVSSGTPFEFVFEKAK</sequence>
<dbReference type="InterPro" id="IPR056368">
    <property type="entry name" value="KTI1"/>
</dbReference>
<dbReference type="AlphaFoldDB" id="A0A9K3ECG0"/>
<dbReference type="Gene3D" id="2.80.10.50">
    <property type="match status" value="1"/>
</dbReference>